<evidence type="ECO:0000313" key="2">
    <source>
        <dbReference type="EMBL" id="KAK3257361.1"/>
    </source>
</evidence>
<reference evidence="2 3" key="1">
    <citation type="journal article" date="2015" name="Genome Biol. Evol.">
        <title>Comparative Genomics of a Bacterivorous Green Alga Reveals Evolutionary Causalities and Consequences of Phago-Mixotrophic Mode of Nutrition.</title>
        <authorList>
            <person name="Burns J.A."/>
            <person name="Paasch A."/>
            <person name="Narechania A."/>
            <person name="Kim E."/>
        </authorList>
    </citation>
    <scope>NUCLEOTIDE SEQUENCE [LARGE SCALE GENOMIC DNA]</scope>
    <source>
        <strain evidence="2 3">PLY_AMNH</strain>
    </source>
</reference>
<feature type="region of interest" description="Disordered" evidence="1">
    <location>
        <begin position="74"/>
        <end position="108"/>
    </location>
</feature>
<comment type="caution">
    <text evidence="2">The sequence shown here is derived from an EMBL/GenBank/DDBJ whole genome shotgun (WGS) entry which is preliminary data.</text>
</comment>
<sequence>MKPPYAELQRGLGALLFHEDHPRRAAAWLRDGWAWIASEFHAILQSLLINADGSIRWHRLKRMLQLQLAPECTDVRGRGRNPKAGGTPRWQPQQHRHQGTHQYQNQTSEQNLAQAVSDAASFLLTPRACYLPPPSNTALQSAPACLHLLIACNYSLRLGYSTQIVG</sequence>
<dbReference type="EMBL" id="LGRX02020599">
    <property type="protein sequence ID" value="KAK3257361.1"/>
    <property type="molecule type" value="Genomic_DNA"/>
</dbReference>
<proteinExistence type="predicted"/>
<evidence type="ECO:0000313" key="3">
    <source>
        <dbReference type="Proteomes" id="UP001190700"/>
    </source>
</evidence>
<dbReference type="Proteomes" id="UP001190700">
    <property type="component" value="Unassembled WGS sequence"/>
</dbReference>
<evidence type="ECO:0000256" key="1">
    <source>
        <dbReference type="SAM" id="MobiDB-lite"/>
    </source>
</evidence>
<protein>
    <submittedName>
        <fullName evidence="2">Uncharacterized protein</fullName>
    </submittedName>
</protein>
<feature type="non-terminal residue" evidence="2">
    <location>
        <position position="166"/>
    </location>
</feature>
<keyword evidence="3" id="KW-1185">Reference proteome</keyword>
<name>A0AAE0FDG5_9CHLO</name>
<organism evidence="2 3">
    <name type="scientific">Cymbomonas tetramitiformis</name>
    <dbReference type="NCBI Taxonomy" id="36881"/>
    <lineage>
        <taxon>Eukaryota</taxon>
        <taxon>Viridiplantae</taxon>
        <taxon>Chlorophyta</taxon>
        <taxon>Pyramimonadophyceae</taxon>
        <taxon>Pyramimonadales</taxon>
        <taxon>Pyramimonadaceae</taxon>
        <taxon>Cymbomonas</taxon>
    </lineage>
</organism>
<accession>A0AAE0FDG5</accession>
<gene>
    <name evidence="2" type="ORF">CYMTET_33549</name>
</gene>
<dbReference type="AlphaFoldDB" id="A0AAE0FDG5"/>